<comment type="caution">
    <text evidence="3">The sequence shown here is derived from an EMBL/GenBank/DDBJ whole genome shotgun (WGS) entry which is preliminary data.</text>
</comment>
<feature type="domain" description="PE" evidence="2">
    <location>
        <begin position="6"/>
        <end position="96"/>
    </location>
</feature>
<keyword evidence="4" id="KW-1185">Reference proteome</keyword>
<evidence type="ECO:0000256" key="1">
    <source>
        <dbReference type="SAM" id="MobiDB-lite"/>
    </source>
</evidence>
<sequence>MSILQVTVVPAVVEMAANDLATIGSTISQANAAALAPITGLLPAGTDEVSAGIAALFEAHGNAYQTLGAQTLALHEQFVKLMSGGAAQYAAAEAANASPLQTVEQAVLDLINSPAVALTGRPLIGNGADGAAGTGENGGDGGWLIGNGATAGPEGSARMAVAAVRPGCGPRWQRRPGRHRCRRRERSSRQRGRCRRQRWRRWMDLWPRWRRWHRRCRGNATASGSVAAGLDGGAGGAGVRAVTPGSCSVTAVAGPRRRGWTSDRRHNKLGFGRCRRRWRQWRLRCPRWLADR</sequence>
<dbReference type="InterPro" id="IPR000084">
    <property type="entry name" value="PE-PGRS_N"/>
</dbReference>
<dbReference type="Gene3D" id="1.10.287.850">
    <property type="entry name" value="HP0062-like domain"/>
    <property type="match status" value="1"/>
</dbReference>
<accession>A0ABP3AI83</accession>
<dbReference type="InterPro" id="IPR038332">
    <property type="entry name" value="PPE_sf"/>
</dbReference>
<dbReference type="Pfam" id="PF00934">
    <property type="entry name" value="PE"/>
    <property type="match status" value="1"/>
</dbReference>
<evidence type="ECO:0000313" key="3">
    <source>
        <dbReference type="EMBL" id="EUA90055.1"/>
    </source>
</evidence>
<protein>
    <submittedName>
        <fullName evidence="3">PE family protein</fullName>
    </submittedName>
</protein>
<proteinExistence type="predicted"/>
<name>A0ABP3AI83_MYCUL</name>
<organism evidence="3 4">
    <name type="scientific">Mycobacterium ulcerans str. Harvey</name>
    <dbReference type="NCBI Taxonomy" id="1299332"/>
    <lineage>
        <taxon>Bacteria</taxon>
        <taxon>Bacillati</taxon>
        <taxon>Actinomycetota</taxon>
        <taxon>Actinomycetes</taxon>
        <taxon>Mycobacteriales</taxon>
        <taxon>Mycobacteriaceae</taxon>
        <taxon>Mycobacterium</taxon>
        <taxon>Mycobacterium ulcerans group</taxon>
    </lineage>
</organism>
<dbReference type="EMBL" id="JAOL01000113">
    <property type="protein sequence ID" value="EUA90055.1"/>
    <property type="molecule type" value="Genomic_DNA"/>
</dbReference>
<feature type="compositionally biased region" description="Basic residues" evidence="1">
    <location>
        <begin position="172"/>
        <end position="193"/>
    </location>
</feature>
<dbReference type="SUPFAM" id="SSF140459">
    <property type="entry name" value="PE/PPE dimer-like"/>
    <property type="match status" value="1"/>
</dbReference>
<evidence type="ECO:0000259" key="2">
    <source>
        <dbReference type="Pfam" id="PF00934"/>
    </source>
</evidence>
<reference evidence="3 4" key="1">
    <citation type="submission" date="2014-01" db="EMBL/GenBank/DDBJ databases">
        <authorList>
            <person name="Dobos K."/>
            <person name="Lenaerts A."/>
            <person name="Ordway D."/>
            <person name="DeGroote M.A."/>
            <person name="Parker T."/>
            <person name="Sizemore C."/>
            <person name="Tallon L.J."/>
            <person name="Sadzewicz L.K."/>
            <person name="Sengamalay N."/>
            <person name="Fraser C.M."/>
            <person name="Hine E."/>
            <person name="Shefchek K.A."/>
            <person name="Das S.P."/>
            <person name="Tettelin H."/>
        </authorList>
    </citation>
    <scope>NUCLEOTIDE SEQUENCE [LARGE SCALE GENOMIC DNA]</scope>
    <source>
        <strain evidence="3 4">Harvey</strain>
    </source>
</reference>
<dbReference type="Proteomes" id="UP000020681">
    <property type="component" value="Unassembled WGS sequence"/>
</dbReference>
<feature type="region of interest" description="Disordered" evidence="1">
    <location>
        <begin position="168"/>
        <end position="193"/>
    </location>
</feature>
<evidence type="ECO:0000313" key="4">
    <source>
        <dbReference type="Proteomes" id="UP000020681"/>
    </source>
</evidence>
<gene>
    <name evidence="3" type="ORF">I551_3514</name>
</gene>